<dbReference type="PROSITE" id="PS00671">
    <property type="entry name" value="D_2_HYDROXYACID_DH_3"/>
    <property type="match status" value="1"/>
</dbReference>
<dbReference type="InterPro" id="IPR050418">
    <property type="entry name" value="D-iso_2-hydroxyacid_DH_PdxB"/>
</dbReference>
<dbReference type="SUPFAM" id="SSF51735">
    <property type="entry name" value="NAD(P)-binding Rossmann-fold domains"/>
    <property type="match status" value="1"/>
</dbReference>
<reference evidence="8" key="1">
    <citation type="submission" date="2020-12" db="EMBL/GenBank/DDBJ databases">
        <title>Genomic characterization of non-nitrogen-fixing Frankia strains.</title>
        <authorList>
            <person name="Carlos-Shanley C."/>
            <person name="Guerra T."/>
            <person name="Hahn D."/>
        </authorList>
    </citation>
    <scope>NUCLEOTIDE SEQUENCE</scope>
    <source>
        <strain evidence="8">CN6</strain>
    </source>
</reference>
<evidence type="ECO:0000256" key="3">
    <source>
        <dbReference type="ARBA" id="ARBA00023027"/>
    </source>
</evidence>
<dbReference type="Gene3D" id="3.40.50.720">
    <property type="entry name" value="NAD(P)-binding Rossmann-like Domain"/>
    <property type="match status" value="2"/>
</dbReference>
<dbReference type="PANTHER" id="PTHR43761:SF1">
    <property type="entry name" value="D-ISOMER SPECIFIC 2-HYDROXYACID DEHYDROGENASE CATALYTIC DOMAIN-CONTAINING PROTEIN-RELATED"/>
    <property type="match status" value="1"/>
</dbReference>
<organism evidence="8 9">
    <name type="scientific">Frankia nepalensis</name>
    <dbReference type="NCBI Taxonomy" id="1836974"/>
    <lineage>
        <taxon>Bacteria</taxon>
        <taxon>Bacillati</taxon>
        <taxon>Actinomycetota</taxon>
        <taxon>Actinomycetes</taxon>
        <taxon>Frankiales</taxon>
        <taxon>Frankiaceae</taxon>
        <taxon>Frankia</taxon>
    </lineage>
</organism>
<evidence type="ECO:0000256" key="1">
    <source>
        <dbReference type="ARBA" id="ARBA00005854"/>
    </source>
</evidence>
<dbReference type="GO" id="GO:0016616">
    <property type="term" value="F:oxidoreductase activity, acting on the CH-OH group of donors, NAD or NADP as acceptor"/>
    <property type="evidence" value="ECO:0007669"/>
    <property type="project" value="InterPro"/>
</dbReference>
<dbReference type="InterPro" id="IPR036291">
    <property type="entry name" value="NAD(P)-bd_dom_sf"/>
</dbReference>
<evidence type="ECO:0008006" key="10">
    <source>
        <dbReference type="Google" id="ProtNLM"/>
    </source>
</evidence>
<protein>
    <recommendedName>
        <fullName evidence="10">C-terminal binding protein</fullName>
    </recommendedName>
</protein>
<evidence type="ECO:0000256" key="4">
    <source>
        <dbReference type="RuleBase" id="RU003719"/>
    </source>
</evidence>
<feature type="domain" description="D-isomer specific 2-hydroxyacid dehydrogenase catalytic" evidence="6">
    <location>
        <begin position="33"/>
        <end position="303"/>
    </location>
</feature>
<dbReference type="InterPro" id="IPR029753">
    <property type="entry name" value="D-isomer_DH_CS"/>
</dbReference>
<feature type="compositionally biased region" description="Gly residues" evidence="5">
    <location>
        <begin position="15"/>
        <end position="24"/>
    </location>
</feature>
<gene>
    <name evidence="8" type="ORF">I7412_17355</name>
</gene>
<dbReference type="EMBL" id="JAEACQ010000197">
    <property type="protein sequence ID" value="MBL7628891.1"/>
    <property type="molecule type" value="Genomic_DNA"/>
</dbReference>
<dbReference type="InterPro" id="IPR006139">
    <property type="entry name" value="D-isomer_2_OHA_DH_cat_dom"/>
</dbReference>
<evidence type="ECO:0000259" key="6">
    <source>
        <dbReference type="Pfam" id="PF00389"/>
    </source>
</evidence>
<feature type="region of interest" description="Disordered" evidence="5">
    <location>
        <begin position="1"/>
        <end position="25"/>
    </location>
</feature>
<feature type="compositionally biased region" description="Basic residues" evidence="5">
    <location>
        <begin position="1"/>
        <end position="12"/>
    </location>
</feature>
<evidence type="ECO:0000313" key="8">
    <source>
        <dbReference type="EMBL" id="MBL7628891.1"/>
    </source>
</evidence>
<comment type="caution">
    <text evidence="8">The sequence shown here is derived from an EMBL/GenBank/DDBJ whole genome shotgun (WGS) entry which is preliminary data.</text>
</comment>
<evidence type="ECO:0000256" key="5">
    <source>
        <dbReference type="SAM" id="MobiDB-lite"/>
    </source>
</evidence>
<comment type="similarity">
    <text evidence="1 4">Belongs to the D-isomer specific 2-hydroxyacid dehydrogenase family.</text>
</comment>
<dbReference type="Pfam" id="PF00389">
    <property type="entry name" value="2-Hacid_dh"/>
    <property type="match status" value="1"/>
</dbReference>
<name>A0A937USH4_9ACTN</name>
<dbReference type="InterPro" id="IPR006140">
    <property type="entry name" value="D-isomer_DH_NAD-bd"/>
</dbReference>
<evidence type="ECO:0000259" key="7">
    <source>
        <dbReference type="Pfam" id="PF02826"/>
    </source>
</evidence>
<keyword evidence="2 4" id="KW-0560">Oxidoreductase</keyword>
<proteinExistence type="inferred from homology"/>
<dbReference type="PANTHER" id="PTHR43761">
    <property type="entry name" value="D-ISOMER SPECIFIC 2-HYDROXYACID DEHYDROGENASE FAMILY PROTEIN (AFU_ORTHOLOGUE AFUA_1G13630)"/>
    <property type="match status" value="1"/>
</dbReference>
<dbReference type="AlphaFoldDB" id="A0A937USH4"/>
<keyword evidence="9" id="KW-1185">Reference proteome</keyword>
<evidence type="ECO:0000313" key="9">
    <source>
        <dbReference type="Proteomes" id="UP000604475"/>
    </source>
</evidence>
<dbReference type="PROSITE" id="PS00670">
    <property type="entry name" value="D_2_HYDROXYACID_DH_2"/>
    <property type="match status" value="1"/>
</dbReference>
<sequence length="318" mass="32503">MRPVLRPRRRAGRPGAAGGRGAGRGAAAAGPSVVGLLVGPETAVCEEDLAALPDLRIVAVTSTGVDHVPLAAARWRGIWVTSSAGYCTEEVADHTLALAVGLLRAVTALDRRVRAGHWDVGALRPRRVAGTRWGLVGFGRIARAVAARAHALAMVTASWDPSVPDGLFAGAGTRRAADLAGLLAGSDVVSVHLPLTAATRGLLGVAELATMPAGSYLVNVARGELVDVAALDAALRSGRLAGAALDVLPVEPPPPGDPALSLPRTVLTPHAAWYSERALALAYEWAAATIADVLAGRRPERVVVEPAATAAGQLPGMT</sequence>
<dbReference type="Pfam" id="PF02826">
    <property type="entry name" value="2-Hacid_dh_C"/>
    <property type="match status" value="1"/>
</dbReference>
<dbReference type="Proteomes" id="UP000604475">
    <property type="component" value="Unassembled WGS sequence"/>
</dbReference>
<evidence type="ECO:0000256" key="2">
    <source>
        <dbReference type="ARBA" id="ARBA00023002"/>
    </source>
</evidence>
<accession>A0A937USH4</accession>
<dbReference type="GO" id="GO:0051287">
    <property type="term" value="F:NAD binding"/>
    <property type="evidence" value="ECO:0007669"/>
    <property type="project" value="InterPro"/>
</dbReference>
<keyword evidence="3" id="KW-0520">NAD</keyword>
<dbReference type="SUPFAM" id="SSF52283">
    <property type="entry name" value="Formate/glycerate dehydrogenase catalytic domain-like"/>
    <property type="match status" value="1"/>
</dbReference>
<dbReference type="RefSeq" id="WP_203005840.1">
    <property type="nucleotide sequence ID" value="NZ_JADWYV010000193.1"/>
</dbReference>
<feature type="domain" description="D-isomer specific 2-hydroxyacid dehydrogenase NAD-binding" evidence="7">
    <location>
        <begin position="96"/>
        <end position="272"/>
    </location>
</feature>